<dbReference type="SMART" id="SM00909">
    <property type="entry name" value="Germane"/>
    <property type="match status" value="1"/>
</dbReference>
<gene>
    <name evidence="4" type="ORF">R4Z09_13020</name>
</gene>
<feature type="compositionally biased region" description="Basic and acidic residues" evidence="1">
    <location>
        <begin position="36"/>
        <end position="57"/>
    </location>
</feature>
<feature type="chain" id="PRO_5045977733" evidence="2">
    <location>
        <begin position="25"/>
        <end position="375"/>
    </location>
</feature>
<feature type="region of interest" description="Disordered" evidence="1">
    <location>
        <begin position="27"/>
        <end position="61"/>
    </location>
</feature>
<dbReference type="RefSeq" id="WP_338452698.1">
    <property type="nucleotide sequence ID" value="NZ_CP137640.1"/>
</dbReference>
<evidence type="ECO:0000256" key="2">
    <source>
        <dbReference type="SAM" id="SignalP"/>
    </source>
</evidence>
<proteinExistence type="predicted"/>
<dbReference type="Pfam" id="PF10646">
    <property type="entry name" value="Germane"/>
    <property type="match status" value="1"/>
</dbReference>
<dbReference type="InterPro" id="IPR019606">
    <property type="entry name" value="GerMN"/>
</dbReference>
<dbReference type="PROSITE" id="PS51257">
    <property type="entry name" value="PROKAR_LIPOPROTEIN"/>
    <property type="match status" value="1"/>
</dbReference>
<accession>A0ABZ2CN88</accession>
<evidence type="ECO:0000313" key="4">
    <source>
        <dbReference type="EMBL" id="WVX83826.1"/>
    </source>
</evidence>
<dbReference type="EMBL" id="CP137640">
    <property type="protein sequence ID" value="WVX83826.1"/>
    <property type="molecule type" value="Genomic_DNA"/>
</dbReference>
<keyword evidence="5" id="KW-1185">Reference proteome</keyword>
<evidence type="ECO:0000259" key="3">
    <source>
        <dbReference type="SMART" id="SM00909"/>
    </source>
</evidence>
<evidence type="ECO:0000313" key="5">
    <source>
        <dbReference type="Proteomes" id="UP001357223"/>
    </source>
</evidence>
<feature type="domain" description="GerMN" evidence="3">
    <location>
        <begin position="261"/>
        <end position="351"/>
    </location>
</feature>
<organism evidence="4 5">
    <name type="scientific">Niallia oryzisoli</name>
    <dbReference type="NCBI Taxonomy" id="1737571"/>
    <lineage>
        <taxon>Bacteria</taxon>
        <taxon>Bacillati</taxon>
        <taxon>Bacillota</taxon>
        <taxon>Bacilli</taxon>
        <taxon>Bacillales</taxon>
        <taxon>Bacillaceae</taxon>
        <taxon>Niallia</taxon>
    </lineage>
</organism>
<feature type="signal peptide" evidence="2">
    <location>
        <begin position="1"/>
        <end position="24"/>
    </location>
</feature>
<name>A0ABZ2CN88_9BACI</name>
<keyword evidence="2" id="KW-0732">Signal</keyword>
<sequence length="375" mass="42424">MKKYLLTSLLALVLLLCGCIIDRGNPSTTNNSSNQVKEEKKGNQETKDHENGQKESETESISIEDYYPIEKNVRYVYEGTGNEYASYDVYIDYASEHKVQQRIDNGGTVLARIVEIKDGKLIKTYSRGEAYYRESLLNSENGEEEVLLMEPLKEGTTWKLKDSKVRTITNLSANVSTPSGNYQAIEVTTKGPDGDTLDYYVKGIGLVKTLFQSNGMEVSSSLSKIEKNVPFVQNIQFYYPNINDDQLYYVSKEISFHTNDITKMVLAQAYKENVSDSVNTVFSRNTKINSLYLNQDNNLYIDLNKAFLTEMVAGSGLERMILQSIVNTFGHYYGVEKVYLTIDNELYLSGHISLNKGEFLTVTPINEAIELLQSK</sequence>
<dbReference type="Proteomes" id="UP001357223">
    <property type="component" value="Chromosome"/>
</dbReference>
<evidence type="ECO:0000256" key="1">
    <source>
        <dbReference type="SAM" id="MobiDB-lite"/>
    </source>
</evidence>
<protein>
    <submittedName>
        <fullName evidence="4">GerMN domain-containing protein</fullName>
    </submittedName>
</protein>
<reference evidence="4 5" key="1">
    <citation type="submission" date="2023-10" db="EMBL/GenBank/DDBJ databases">
        <title>Niallia locisalis sp.nov. isolated from a salt pond sample.</title>
        <authorList>
            <person name="Li X.-J."/>
            <person name="Dong L."/>
        </authorList>
    </citation>
    <scope>NUCLEOTIDE SEQUENCE [LARGE SCALE GENOMIC DNA]</scope>
    <source>
        <strain evidence="4 5">DSM 29761</strain>
    </source>
</reference>